<dbReference type="PANTHER" id="PTHR33495">
    <property type="entry name" value="ANTI-SIGMA FACTOR ANTAGONIST TM_1081-RELATED-RELATED"/>
    <property type="match status" value="1"/>
</dbReference>
<gene>
    <name evidence="4" type="ORF">GCM10017774_00980</name>
</gene>
<organism evidence="4 5">
    <name type="scientific">Lentzea cavernae</name>
    <dbReference type="NCBI Taxonomy" id="2020703"/>
    <lineage>
        <taxon>Bacteria</taxon>
        <taxon>Bacillati</taxon>
        <taxon>Actinomycetota</taxon>
        <taxon>Actinomycetes</taxon>
        <taxon>Pseudonocardiales</taxon>
        <taxon>Pseudonocardiaceae</taxon>
        <taxon>Lentzea</taxon>
    </lineage>
</organism>
<dbReference type="Pfam" id="PF01740">
    <property type="entry name" value="STAS"/>
    <property type="match status" value="1"/>
</dbReference>
<dbReference type="CDD" id="cd07043">
    <property type="entry name" value="STAS_anti-anti-sigma_factors"/>
    <property type="match status" value="1"/>
</dbReference>
<dbReference type="RefSeq" id="WP_191295438.1">
    <property type="nucleotide sequence ID" value="NZ_BNAR01000001.1"/>
</dbReference>
<evidence type="ECO:0000256" key="1">
    <source>
        <dbReference type="ARBA" id="ARBA00009013"/>
    </source>
</evidence>
<protein>
    <recommendedName>
        <fullName evidence="2">Anti-sigma factor antagonist</fullName>
    </recommendedName>
</protein>
<evidence type="ECO:0000313" key="4">
    <source>
        <dbReference type="EMBL" id="GHH27809.1"/>
    </source>
</evidence>
<evidence type="ECO:0000259" key="3">
    <source>
        <dbReference type="PROSITE" id="PS50801"/>
    </source>
</evidence>
<sequence>MPEPRPAPAESASVSVEDHGVAVVVRVAGEIDMLTEAVVGEPLSACLNAVPRAVVIDLSEVGFIGSTGLNLLVRARRQALRDGVTVRVVANTRAVRRPLEITGLTRYLPLCASVPEALRSIGAASDAATGR</sequence>
<feature type="domain" description="STAS" evidence="3">
    <location>
        <begin position="12"/>
        <end position="121"/>
    </location>
</feature>
<dbReference type="PANTHER" id="PTHR33495:SF2">
    <property type="entry name" value="ANTI-SIGMA FACTOR ANTAGONIST TM_1081-RELATED"/>
    <property type="match status" value="1"/>
</dbReference>
<reference evidence="5" key="1">
    <citation type="journal article" date="2019" name="Int. J. Syst. Evol. Microbiol.">
        <title>The Global Catalogue of Microorganisms (GCM) 10K type strain sequencing project: providing services to taxonomists for standard genome sequencing and annotation.</title>
        <authorList>
            <consortium name="The Broad Institute Genomics Platform"/>
            <consortium name="The Broad Institute Genome Sequencing Center for Infectious Disease"/>
            <person name="Wu L."/>
            <person name="Ma J."/>
        </authorList>
    </citation>
    <scope>NUCLEOTIDE SEQUENCE [LARGE SCALE GENOMIC DNA]</scope>
    <source>
        <strain evidence="5">CGMCC 4.7367</strain>
    </source>
</reference>
<dbReference type="Proteomes" id="UP000605568">
    <property type="component" value="Unassembled WGS sequence"/>
</dbReference>
<comment type="caution">
    <text evidence="4">The sequence shown here is derived from an EMBL/GenBank/DDBJ whole genome shotgun (WGS) entry which is preliminary data.</text>
</comment>
<dbReference type="NCBIfam" id="TIGR00377">
    <property type="entry name" value="ant_ant_sig"/>
    <property type="match status" value="1"/>
</dbReference>
<dbReference type="InterPro" id="IPR003658">
    <property type="entry name" value="Anti-sigma_ant"/>
</dbReference>
<accession>A0ABQ3LW57</accession>
<dbReference type="EMBL" id="BNAR01000001">
    <property type="protein sequence ID" value="GHH27809.1"/>
    <property type="molecule type" value="Genomic_DNA"/>
</dbReference>
<dbReference type="InterPro" id="IPR002645">
    <property type="entry name" value="STAS_dom"/>
</dbReference>
<keyword evidence="5" id="KW-1185">Reference proteome</keyword>
<proteinExistence type="inferred from homology"/>
<dbReference type="SUPFAM" id="SSF52091">
    <property type="entry name" value="SpoIIaa-like"/>
    <property type="match status" value="1"/>
</dbReference>
<dbReference type="PROSITE" id="PS50801">
    <property type="entry name" value="STAS"/>
    <property type="match status" value="1"/>
</dbReference>
<name>A0ABQ3LW57_9PSEU</name>
<evidence type="ECO:0000256" key="2">
    <source>
        <dbReference type="RuleBase" id="RU003749"/>
    </source>
</evidence>
<comment type="similarity">
    <text evidence="1 2">Belongs to the anti-sigma-factor antagonist family.</text>
</comment>
<evidence type="ECO:0000313" key="5">
    <source>
        <dbReference type="Proteomes" id="UP000605568"/>
    </source>
</evidence>
<dbReference type="InterPro" id="IPR036513">
    <property type="entry name" value="STAS_dom_sf"/>
</dbReference>
<dbReference type="Gene3D" id="3.30.750.24">
    <property type="entry name" value="STAS domain"/>
    <property type="match status" value="1"/>
</dbReference>